<dbReference type="AlphaFoldDB" id="A0A6G1CIT3"/>
<dbReference type="EMBL" id="SPHZ02000009">
    <property type="protein sequence ID" value="KAF0900066.1"/>
    <property type="molecule type" value="Genomic_DNA"/>
</dbReference>
<comment type="caution">
    <text evidence="2">The sequence shown here is derived from an EMBL/GenBank/DDBJ whole genome shotgun (WGS) entry which is preliminary data.</text>
</comment>
<feature type="compositionally biased region" description="Basic and acidic residues" evidence="1">
    <location>
        <begin position="17"/>
        <end position="29"/>
    </location>
</feature>
<proteinExistence type="predicted"/>
<organism evidence="2 3">
    <name type="scientific">Oryza meyeriana var. granulata</name>
    <dbReference type="NCBI Taxonomy" id="110450"/>
    <lineage>
        <taxon>Eukaryota</taxon>
        <taxon>Viridiplantae</taxon>
        <taxon>Streptophyta</taxon>
        <taxon>Embryophyta</taxon>
        <taxon>Tracheophyta</taxon>
        <taxon>Spermatophyta</taxon>
        <taxon>Magnoliopsida</taxon>
        <taxon>Liliopsida</taxon>
        <taxon>Poales</taxon>
        <taxon>Poaceae</taxon>
        <taxon>BOP clade</taxon>
        <taxon>Oryzoideae</taxon>
        <taxon>Oryzeae</taxon>
        <taxon>Oryzinae</taxon>
        <taxon>Oryza</taxon>
        <taxon>Oryza meyeriana</taxon>
    </lineage>
</organism>
<evidence type="ECO:0000313" key="3">
    <source>
        <dbReference type="Proteomes" id="UP000479710"/>
    </source>
</evidence>
<feature type="region of interest" description="Disordered" evidence="1">
    <location>
        <begin position="1"/>
        <end position="32"/>
    </location>
</feature>
<evidence type="ECO:0000256" key="1">
    <source>
        <dbReference type="SAM" id="MobiDB-lite"/>
    </source>
</evidence>
<name>A0A6G1CIT3_9ORYZ</name>
<evidence type="ECO:0000313" key="2">
    <source>
        <dbReference type="EMBL" id="KAF0900066.1"/>
    </source>
</evidence>
<accession>A0A6G1CIT3</accession>
<reference evidence="2 3" key="1">
    <citation type="submission" date="2019-11" db="EMBL/GenBank/DDBJ databases">
        <title>Whole genome sequence of Oryza granulata.</title>
        <authorList>
            <person name="Li W."/>
        </authorList>
    </citation>
    <scope>NUCLEOTIDE SEQUENCE [LARGE SCALE GENOMIC DNA]</scope>
    <source>
        <strain evidence="3">cv. Menghai</strain>
        <tissue evidence="2">Leaf</tissue>
    </source>
</reference>
<protein>
    <submittedName>
        <fullName evidence="2">Uncharacterized protein</fullName>
    </submittedName>
</protein>
<keyword evidence="3" id="KW-1185">Reference proteome</keyword>
<sequence length="66" mass="7270">MAMTMPRPCGEPPLRSARGDVRPTRERPDLGLGMPDLAVHAVIGHIHSLRRPLDRGPIVWAAVVLR</sequence>
<gene>
    <name evidence="2" type="ORF">E2562_026802</name>
</gene>
<dbReference type="Proteomes" id="UP000479710">
    <property type="component" value="Unassembled WGS sequence"/>
</dbReference>